<dbReference type="Proteomes" id="UP000326924">
    <property type="component" value="Unassembled WGS sequence"/>
</dbReference>
<dbReference type="AlphaFoldDB" id="A0A5J5EPJ2"/>
<accession>A0A5J5EPJ2</accession>
<evidence type="ECO:0000313" key="3">
    <source>
        <dbReference type="Proteomes" id="UP000326924"/>
    </source>
</evidence>
<dbReference type="InParanoid" id="A0A5J5EPJ2"/>
<evidence type="ECO:0000256" key="1">
    <source>
        <dbReference type="SAM" id="MobiDB-lite"/>
    </source>
</evidence>
<keyword evidence="3" id="KW-1185">Reference proteome</keyword>
<sequence length="266" mass="29125">MSTHHDSDATIDNPFPSNSSIEGRLFATPPMNAKNEVVVRPNTRDTEPEPESATRARPTALPGIDDRYSSMGLFLMRNPVPKLPEHGEDMVLGTRIAVEDWHEKLCLHGKALGIDDSGLVSLLKGRGLPEWFLPYIFPDEYVAGDEEYFKPSPSASSADSRNPPIRLPPLGSLAPNHSNTLAPLGLSAINPPQQPFGYDQMLEPEPQTALAESETPIQRVRASCLVTALGTPCPSPNDTGHECGWVFGRNGEPVGFHRQVELCWEQ</sequence>
<dbReference type="EMBL" id="VXIS01000162">
    <property type="protein sequence ID" value="KAA8899751.1"/>
    <property type="molecule type" value="Genomic_DNA"/>
</dbReference>
<gene>
    <name evidence="2" type="ORF">FN846DRAFT_1023179</name>
</gene>
<comment type="caution">
    <text evidence="2">The sequence shown here is derived from an EMBL/GenBank/DDBJ whole genome shotgun (WGS) entry which is preliminary data.</text>
</comment>
<proteinExistence type="predicted"/>
<evidence type="ECO:0000313" key="2">
    <source>
        <dbReference type="EMBL" id="KAA8899751.1"/>
    </source>
</evidence>
<reference evidence="2 3" key="1">
    <citation type="submission" date="2019-09" db="EMBL/GenBank/DDBJ databases">
        <title>Draft genome of the ectomycorrhizal ascomycete Sphaerosporella brunnea.</title>
        <authorList>
            <consortium name="DOE Joint Genome Institute"/>
            <person name="Benucci G.M."/>
            <person name="Marozzi G."/>
            <person name="Antonielli L."/>
            <person name="Sanchez S."/>
            <person name="Marco P."/>
            <person name="Wang X."/>
            <person name="Falini L.B."/>
            <person name="Barry K."/>
            <person name="Haridas S."/>
            <person name="Lipzen A."/>
            <person name="Labutti K."/>
            <person name="Grigoriev I.V."/>
            <person name="Murat C."/>
            <person name="Martin F."/>
            <person name="Albertini E."/>
            <person name="Donnini D."/>
            <person name="Bonito G."/>
        </authorList>
    </citation>
    <scope>NUCLEOTIDE SEQUENCE [LARGE SCALE GENOMIC DNA]</scope>
    <source>
        <strain evidence="2 3">Sb_GMNB300</strain>
    </source>
</reference>
<feature type="region of interest" description="Disordered" evidence="1">
    <location>
        <begin position="148"/>
        <end position="167"/>
    </location>
</feature>
<protein>
    <submittedName>
        <fullName evidence="2">Uncharacterized protein</fullName>
    </submittedName>
</protein>
<name>A0A5J5EPJ2_9PEZI</name>
<feature type="region of interest" description="Disordered" evidence="1">
    <location>
        <begin position="1"/>
        <end position="62"/>
    </location>
</feature>
<organism evidence="2 3">
    <name type="scientific">Sphaerosporella brunnea</name>
    <dbReference type="NCBI Taxonomy" id="1250544"/>
    <lineage>
        <taxon>Eukaryota</taxon>
        <taxon>Fungi</taxon>
        <taxon>Dikarya</taxon>
        <taxon>Ascomycota</taxon>
        <taxon>Pezizomycotina</taxon>
        <taxon>Pezizomycetes</taxon>
        <taxon>Pezizales</taxon>
        <taxon>Pyronemataceae</taxon>
        <taxon>Sphaerosporella</taxon>
    </lineage>
</organism>